<dbReference type="Proteomes" id="UP000219467">
    <property type="component" value="Unassembled WGS sequence"/>
</dbReference>
<keyword evidence="1" id="KW-0732">Signal</keyword>
<name>A0A285CWB8_9RHOB</name>
<organism evidence="2 3">
    <name type="scientific">Cereibacter ovatus</name>
    <dbReference type="NCBI Taxonomy" id="439529"/>
    <lineage>
        <taxon>Bacteria</taxon>
        <taxon>Pseudomonadati</taxon>
        <taxon>Pseudomonadota</taxon>
        <taxon>Alphaproteobacteria</taxon>
        <taxon>Rhodobacterales</taxon>
        <taxon>Paracoccaceae</taxon>
        <taxon>Cereibacter</taxon>
    </lineage>
</organism>
<sequence length="94" mass="9555">MASVRLIASVLGLALLLAGAEPVSAARDSARDTQSLGRGVVATGSVGTFNWLPPATVTRASYVPGARAIPRQIGRGSWICSPAGSGRGSRCYAN</sequence>
<accession>A0A285CWB8</accession>
<feature type="signal peptide" evidence="1">
    <location>
        <begin position="1"/>
        <end position="25"/>
    </location>
</feature>
<dbReference type="OrthoDB" id="7875306at2"/>
<feature type="chain" id="PRO_5012086244" evidence="1">
    <location>
        <begin position="26"/>
        <end position="94"/>
    </location>
</feature>
<protein>
    <submittedName>
        <fullName evidence="2">Uncharacterized protein</fullName>
    </submittedName>
</protein>
<gene>
    <name evidence="2" type="ORF">SAMN05878503_10987</name>
</gene>
<proteinExistence type="predicted"/>
<keyword evidence="3" id="KW-1185">Reference proteome</keyword>
<dbReference type="RefSeq" id="WP_097030763.1">
    <property type="nucleotide sequence ID" value="NZ_OAOQ01000009.1"/>
</dbReference>
<dbReference type="AlphaFoldDB" id="A0A285CWB8"/>
<evidence type="ECO:0000256" key="1">
    <source>
        <dbReference type="SAM" id="SignalP"/>
    </source>
</evidence>
<evidence type="ECO:0000313" key="2">
    <source>
        <dbReference type="EMBL" id="SNX71326.1"/>
    </source>
</evidence>
<reference evidence="3" key="1">
    <citation type="submission" date="2017-08" db="EMBL/GenBank/DDBJ databases">
        <authorList>
            <person name="Varghese N."/>
            <person name="Submissions S."/>
        </authorList>
    </citation>
    <scope>NUCLEOTIDE SEQUENCE [LARGE SCALE GENOMIC DNA]</scope>
    <source>
        <strain evidence="3">JA234</strain>
    </source>
</reference>
<evidence type="ECO:0000313" key="3">
    <source>
        <dbReference type="Proteomes" id="UP000219467"/>
    </source>
</evidence>
<dbReference type="EMBL" id="OAOQ01000009">
    <property type="protein sequence ID" value="SNX71326.1"/>
    <property type="molecule type" value="Genomic_DNA"/>
</dbReference>